<keyword evidence="3" id="KW-1185">Reference proteome</keyword>
<protein>
    <submittedName>
        <fullName evidence="2">Uncharacterized protein</fullName>
    </submittedName>
</protein>
<reference evidence="2 3" key="1">
    <citation type="submission" date="2024-06" db="EMBL/GenBank/DDBJ databases">
        <title>A chromosome-level genome assembly of beet webworm, Loxostege sticticalis.</title>
        <authorList>
            <person name="Zhang Y."/>
        </authorList>
    </citation>
    <scope>NUCLEOTIDE SEQUENCE [LARGE SCALE GENOMIC DNA]</scope>
    <source>
        <strain evidence="2">AQ026</strain>
        <tissue evidence="2">Whole body</tissue>
    </source>
</reference>
<organism evidence="2 3">
    <name type="scientific">Loxostege sticticalis</name>
    <name type="common">Beet webworm moth</name>
    <dbReference type="NCBI Taxonomy" id="481309"/>
    <lineage>
        <taxon>Eukaryota</taxon>
        <taxon>Metazoa</taxon>
        <taxon>Ecdysozoa</taxon>
        <taxon>Arthropoda</taxon>
        <taxon>Hexapoda</taxon>
        <taxon>Insecta</taxon>
        <taxon>Pterygota</taxon>
        <taxon>Neoptera</taxon>
        <taxon>Endopterygota</taxon>
        <taxon>Lepidoptera</taxon>
        <taxon>Glossata</taxon>
        <taxon>Ditrysia</taxon>
        <taxon>Pyraloidea</taxon>
        <taxon>Crambidae</taxon>
        <taxon>Pyraustinae</taxon>
        <taxon>Loxostege</taxon>
    </lineage>
</organism>
<comment type="caution">
    <text evidence="2">The sequence shown here is derived from an EMBL/GenBank/DDBJ whole genome shotgun (WGS) entry which is preliminary data.</text>
</comment>
<feature type="chain" id="PRO_5047522691" evidence="1">
    <location>
        <begin position="17"/>
        <end position="109"/>
    </location>
</feature>
<evidence type="ECO:0000256" key="1">
    <source>
        <dbReference type="SAM" id="SignalP"/>
    </source>
</evidence>
<dbReference type="EMBL" id="JBEUOH010000005">
    <property type="protein sequence ID" value="KAL0893768.1"/>
    <property type="molecule type" value="Genomic_DNA"/>
</dbReference>
<feature type="signal peptide" evidence="1">
    <location>
        <begin position="1"/>
        <end position="16"/>
    </location>
</feature>
<proteinExistence type="predicted"/>
<sequence>MRTFVAFFALLAVAAANPLPLVQITVNVDAPGYEDAVVIDKPEPVIPPGAIVYPTPVLPVLPEKPIVPPGSIVLPAPEKPIVKPDPIVLPDPSLPIVPPGSIVLPAPGP</sequence>
<keyword evidence="1" id="KW-0732">Signal</keyword>
<accession>A0ABR3IBZ3</accession>
<dbReference type="Proteomes" id="UP001549920">
    <property type="component" value="Unassembled WGS sequence"/>
</dbReference>
<evidence type="ECO:0000313" key="3">
    <source>
        <dbReference type="Proteomes" id="UP001549920"/>
    </source>
</evidence>
<gene>
    <name evidence="2" type="ORF">ABMA27_013905</name>
</gene>
<evidence type="ECO:0000313" key="2">
    <source>
        <dbReference type="EMBL" id="KAL0893768.1"/>
    </source>
</evidence>
<name>A0ABR3IBZ3_LOXSC</name>